<evidence type="ECO:0000259" key="5">
    <source>
        <dbReference type="Pfam" id="PF07859"/>
    </source>
</evidence>
<name>A0A7S4FZP2_9EUGL</name>
<reference evidence="6" key="1">
    <citation type="submission" date="2021-01" db="EMBL/GenBank/DDBJ databases">
        <authorList>
            <person name="Corre E."/>
            <person name="Pelletier E."/>
            <person name="Niang G."/>
            <person name="Scheremetjew M."/>
            <person name="Finn R."/>
            <person name="Kale V."/>
            <person name="Holt S."/>
            <person name="Cochrane G."/>
            <person name="Meng A."/>
            <person name="Brown T."/>
            <person name="Cohen L."/>
        </authorList>
    </citation>
    <scope>NUCLEOTIDE SEQUENCE</scope>
    <source>
        <strain evidence="6">CCMP1594</strain>
    </source>
</reference>
<dbReference type="InterPro" id="IPR029058">
    <property type="entry name" value="AB_hydrolase_fold"/>
</dbReference>
<comment type="similarity">
    <text evidence="1">Belongs to the 'GDXG' lipolytic enzyme family.</text>
</comment>
<dbReference type="Pfam" id="PF07859">
    <property type="entry name" value="Abhydrolase_3"/>
    <property type="match status" value="1"/>
</dbReference>
<dbReference type="InterPro" id="IPR013094">
    <property type="entry name" value="AB_hydrolase_3"/>
</dbReference>
<keyword evidence="2" id="KW-0378">Hydrolase</keyword>
<feature type="active site" evidence="3">
    <location>
        <position position="239"/>
    </location>
</feature>
<gene>
    <name evidence="6" type="ORF">EGYM00163_LOCUS31594</name>
</gene>
<accession>A0A7S4FZP2</accession>
<evidence type="ECO:0000256" key="3">
    <source>
        <dbReference type="PROSITE-ProRule" id="PRU10038"/>
    </source>
</evidence>
<dbReference type="PROSITE" id="PS01174">
    <property type="entry name" value="LIPASE_GDXG_SER"/>
    <property type="match status" value="1"/>
</dbReference>
<evidence type="ECO:0000256" key="1">
    <source>
        <dbReference type="ARBA" id="ARBA00010515"/>
    </source>
</evidence>
<proteinExistence type="inferred from homology"/>
<evidence type="ECO:0000256" key="4">
    <source>
        <dbReference type="SAM" id="MobiDB-lite"/>
    </source>
</evidence>
<evidence type="ECO:0000256" key="2">
    <source>
        <dbReference type="ARBA" id="ARBA00022801"/>
    </source>
</evidence>
<dbReference type="Gene3D" id="3.40.50.1820">
    <property type="entry name" value="alpha/beta hydrolase"/>
    <property type="match status" value="1"/>
</dbReference>
<dbReference type="InterPro" id="IPR050300">
    <property type="entry name" value="GDXG_lipolytic_enzyme"/>
</dbReference>
<evidence type="ECO:0000313" key="6">
    <source>
        <dbReference type="EMBL" id="CAE0820422.1"/>
    </source>
</evidence>
<dbReference type="PANTHER" id="PTHR48081">
    <property type="entry name" value="AB HYDROLASE SUPERFAMILY PROTEIN C4A8.06C"/>
    <property type="match status" value="1"/>
</dbReference>
<feature type="domain" description="Alpha/beta hydrolase fold-3" evidence="5">
    <location>
        <begin position="166"/>
        <end position="366"/>
    </location>
</feature>
<organism evidence="6">
    <name type="scientific">Eutreptiella gymnastica</name>
    <dbReference type="NCBI Taxonomy" id="73025"/>
    <lineage>
        <taxon>Eukaryota</taxon>
        <taxon>Discoba</taxon>
        <taxon>Euglenozoa</taxon>
        <taxon>Euglenida</taxon>
        <taxon>Spirocuta</taxon>
        <taxon>Euglenophyceae</taxon>
        <taxon>Eutreptiales</taxon>
        <taxon>Eutreptiaceae</taxon>
        <taxon>Eutreptiella</taxon>
    </lineage>
</organism>
<sequence>MQNDQLQDAVRGPQSAAEDHSHVAVSSSGAEQNARDQCLDDARVDAVEDDFWEKTKTLWNAAKNVATTSSTAVTHSAMICAKRFSGSTEAARPSWSVAFEGAVHLLRVASRNVAHDIQTIRIITDNSLPRALLPAGVSFEACNTDFGLPPGEWFWPTGCPSAGRTILFLHGGAYCTCGSATHRSLLCWLAKYTNSCVLAIDYRRPPENPFPAPLDDAVSAYVWLIQRMPAGRIIFAGDSAGGALCVTTLVALRDSNVPLPAGVMLISPWVELSDTSRGSWERNAQYDYLDSDLARYFAKVYAAGQDMGDPRLSPLNADLRGLPPIHIEVGECEVLLDQVVAFAARAQCAEVDVRLVLAEDMVHVFPLFTVVVPQEEEGRTPEPFRAFERFALFVEEHIPLAISLKESPVSRSRGANDA</sequence>
<dbReference type="InterPro" id="IPR033140">
    <property type="entry name" value="Lipase_GDXG_put_SER_AS"/>
</dbReference>
<dbReference type="PANTHER" id="PTHR48081:SF8">
    <property type="entry name" value="ALPHA_BETA HYDROLASE FOLD-3 DOMAIN-CONTAINING PROTEIN-RELATED"/>
    <property type="match status" value="1"/>
</dbReference>
<protein>
    <recommendedName>
        <fullName evidence="5">Alpha/beta hydrolase fold-3 domain-containing protein</fullName>
    </recommendedName>
</protein>
<dbReference type="SUPFAM" id="SSF53474">
    <property type="entry name" value="alpha/beta-Hydrolases"/>
    <property type="match status" value="1"/>
</dbReference>
<dbReference type="AlphaFoldDB" id="A0A7S4FZP2"/>
<dbReference type="GO" id="GO:0016787">
    <property type="term" value="F:hydrolase activity"/>
    <property type="evidence" value="ECO:0007669"/>
    <property type="project" value="UniProtKB-KW"/>
</dbReference>
<feature type="region of interest" description="Disordered" evidence="4">
    <location>
        <begin position="1"/>
        <end position="36"/>
    </location>
</feature>
<dbReference type="EMBL" id="HBJA01090775">
    <property type="protein sequence ID" value="CAE0820422.1"/>
    <property type="molecule type" value="Transcribed_RNA"/>
</dbReference>